<keyword evidence="3" id="KW-1185">Reference proteome</keyword>
<sequence length="208" mass="24751">MKKTINVYDPYFKVNAVLQSYKSNNLTKLEQDLGIYEGALNNWRKIYRKCGPEGFSKNFSLKNRNEHHKESQLEKKIKKSELEFEILQRAGEHLMHGKPKIFHFMKDNEKRYSIRNMCKVLGIHRCTYRRWKDQYDTEQKRKKLIQKEITAIFFAAEKRYGKQRIKVALQNSGYQLAVKTVGNYMKELGLYCQISDKSNNFKEAAKHL</sequence>
<evidence type="ECO:0000313" key="3">
    <source>
        <dbReference type="Proteomes" id="UP000829998"/>
    </source>
</evidence>
<proteinExistence type="predicted"/>
<dbReference type="EMBL" id="CP096829">
    <property type="protein sequence ID" value="UPZ14845.1"/>
    <property type="molecule type" value="Genomic_DNA"/>
</dbReference>
<reference evidence="2 3" key="1">
    <citation type="submission" date="2022-04" db="EMBL/GenBank/DDBJ databases">
        <authorList>
            <person name="Ra J.-S."/>
            <person name="Kim S.-B."/>
        </authorList>
    </citation>
    <scope>NUCLEOTIDE SEQUENCE [LARGE SCALE GENOMIC DNA]</scope>
    <source>
        <strain evidence="2 3">MMS21-Er5</strain>
    </source>
</reference>
<dbReference type="InterPro" id="IPR025948">
    <property type="entry name" value="HTH-like_dom"/>
</dbReference>
<protein>
    <submittedName>
        <fullName evidence="2">IS3 family transposase</fullName>
    </submittedName>
</protein>
<evidence type="ECO:0000259" key="1">
    <source>
        <dbReference type="Pfam" id="PF13276"/>
    </source>
</evidence>
<gene>
    <name evidence="2" type="ORF">M0M44_19045</name>
</gene>
<dbReference type="Pfam" id="PF13276">
    <property type="entry name" value="HTH_21"/>
    <property type="match status" value="1"/>
</dbReference>
<dbReference type="RefSeq" id="WP_248727113.1">
    <property type="nucleotide sequence ID" value="NZ_CP096829.1"/>
</dbReference>
<dbReference type="Proteomes" id="UP000829998">
    <property type="component" value="Chromosome"/>
</dbReference>
<dbReference type="InterPro" id="IPR009057">
    <property type="entry name" value="Homeodomain-like_sf"/>
</dbReference>
<name>A0ABY4LT67_9FLAO</name>
<dbReference type="SUPFAM" id="SSF46689">
    <property type="entry name" value="Homeodomain-like"/>
    <property type="match status" value="1"/>
</dbReference>
<feature type="domain" description="HTH-like" evidence="1">
    <location>
        <begin position="142"/>
        <end position="194"/>
    </location>
</feature>
<evidence type="ECO:0000313" key="2">
    <source>
        <dbReference type="EMBL" id="UPZ14845.1"/>
    </source>
</evidence>
<dbReference type="PANTHER" id="PTHR46889">
    <property type="entry name" value="TRANSPOSASE INSF FOR INSERTION SEQUENCE IS3B-RELATED"/>
    <property type="match status" value="1"/>
</dbReference>
<accession>A0ABY4LT67</accession>
<organism evidence="2 3">
    <name type="scientific">Flavobacterium humidisoli</name>
    <dbReference type="NCBI Taxonomy" id="2937442"/>
    <lineage>
        <taxon>Bacteria</taxon>
        <taxon>Pseudomonadati</taxon>
        <taxon>Bacteroidota</taxon>
        <taxon>Flavobacteriia</taxon>
        <taxon>Flavobacteriales</taxon>
        <taxon>Flavobacteriaceae</taxon>
        <taxon>Flavobacterium</taxon>
    </lineage>
</organism>
<dbReference type="InterPro" id="IPR050900">
    <property type="entry name" value="Transposase_IS3/IS150/IS904"/>
</dbReference>